<feature type="signal peptide" evidence="1">
    <location>
        <begin position="1"/>
        <end position="23"/>
    </location>
</feature>
<name>A0A699YMG9_HAELA</name>
<gene>
    <name evidence="2" type="ORF">HaLaN_02930</name>
</gene>
<evidence type="ECO:0000313" key="2">
    <source>
        <dbReference type="EMBL" id="GFH08034.1"/>
    </source>
</evidence>
<feature type="non-terminal residue" evidence="2">
    <location>
        <position position="60"/>
    </location>
</feature>
<keyword evidence="1" id="KW-0732">Signal</keyword>
<feature type="non-terminal residue" evidence="2">
    <location>
        <position position="1"/>
    </location>
</feature>
<feature type="chain" id="PRO_5025372339" evidence="1">
    <location>
        <begin position="24"/>
        <end position="60"/>
    </location>
</feature>
<protein>
    <submittedName>
        <fullName evidence="2">Uncharacterized protein</fullName>
    </submittedName>
</protein>
<organism evidence="2 3">
    <name type="scientific">Haematococcus lacustris</name>
    <name type="common">Green alga</name>
    <name type="synonym">Haematococcus pluvialis</name>
    <dbReference type="NCBI Taxonomy" id="44745"/>
    <lineage>
        <taxon>Eukaryota</taxon>
        <taxon>Viridiplantae</taxon>
        <taxon>Chlorophyta</taxon>
        <taxon>core chlorophytes</taxon>
        <taxon>Chlorophyceae</taxon>
        <taxon>CS clade</taxon>
        <taxon>Chlamydomonadales</taxon>
        <taxon>Haematococcaceae</taxon>
        <taxon>Haematococcus</taxon>
    </lineage>
</organism>
<dbReference type="EMBL" id="BLLF01000132">
    <property type="protein sequence ID" value="GFH08034.1"/>
    <property type="molecule type" value="Genomic_DNA"/>
</dbReference>
<reference evidence="2 3" key="1">
    <citation type="submission" date="2020-02" db="EMBL/GenBank/DDBJ databases">
        <title>Draft genome sequence of Haematococcus lacustris strain NIES-144.</title>
        <authorList>
            <person name="Morimoto D."/>
            <person name="Nakagawa S."/>
            <person name="Yoshida T."/>
            <person name="Sawayama S."/>
        </authorList>
    </citation>
    <scope>NUCLEOTIDE SEQUENCE [LARGE SCALE GENOMIC DNA]</scope>
    <source>
        <strain evidence="2 3">NIES-144</strain>
    </source>
</reference>
<evidence type="ECO:0000313" key="3">
    <source>
        <dbReference type="Proteomes" id="UP000485058"/>
    </source>
</evidence>
<dbReference type="AlphaFoldDB" id="A0A699YMG9"/>
<sequence>MSGLIRWLVAVVLVTGLLECARAESISAAGGANISQDMEPVRRPLTAATAQIPAAADTQK</sequence>
<proteinExistence type="predicted"/>
<accession>A0A699YMG9</accession>
<dbReference type="Proteomes" id="UP000485058">
    <property type="component" value="Unassembled WGS sequence"/>
</dbReference>
<comment type="caution">
    <text evidence="2">The sequence shown here is derived from an EMBL/GenBank/DDBJ whole genome shotgun (WGS) entry which is preliminary data.</text>
</comment>
<evidence type="ECO:0000256" key="1">
    <source>
        <dbReference type="SAM" id="SignalP"/>
    </source>
</evidence>
<keyword evidence="3" id="KW-1185">Reference proteome</keyword>